<gene>
    <name evidence="2" type="primary">amrB</name>
    <name evidence="2" type="ORF">H8711_01925</name>
</gene>
<accession>A0A926DXK8</accession>
<dbReference type="EMBL" id="JACRST010000001">
    <property type="protein sequence ID" value="MBC8545697.1"/>
    <property type="molecule type" value="Genomic_DNA"/>
</dbReference>
<dbReference type="NCBIfam" id="TIGR04336">
    <property type="entry name" value="AmmeMemoSam_B"/>
    <property type="match status" value="1"/>
</dbReference>
<evidence type="ECO:0000313" key="2">
    <source>
        <dbReference type="EMBL" id="MBC8545697.1"/>
    </source>
</evidence>
<proteinExistence type="predicted"/>
<keyword evidence="1" id="KW-0732">Signal</keyword>
<dbReference type="AlphaFoldDB" id="A0A926DXK8"/>
<feature type="chain" id="PRO_5037943235" evidence="1">
    <location>
        <begin position="25"/>
        <end position="316"/>
    </location>
</feature>
<evidence type="ECO:0000313" key="3">
    <source>
        <dbReference type="Proteomes" id="UP000653127"/>
    </source>
</evidence>
<reference evidence="2" key="1">
    <citation type="submission" date="2020-08" db="EMBL/GenBank/DDBJ databases">
        <title>Genome public.</title>
        <authorList>
            <person name="Liu C."/>
            <person name="Sun Q."/>
        </authorList>
    </citation>
    <scope>NUCLEOTIDE SEQUENCE</scope>
    <source>
        <strain evidence="2">NSJ-31</strain>
    </source>
</reference>
<dbReference type="InterPro" id="IPR002737">
    <property type="entry name" value="MEMO1_fam"/>
</dbReference>
<protein>
    <submittedName>
        <fullName evidence="2">AmmeMemoRadiSam system protein B</fullName>
    </submittedName>
</protein>
<organism evidence="2 3">
    <name type="scientific">Ligaoa zhengdingensis</name>
    <dbReference type="NCBI Taxonomy" id="2763658"/>
    <lineage>
        <taxon>Bacteria</taxon>
        <taxon>Bacillati</taxon>
        <taxon>Bacillota</taxon>
        <taxon>Clostridia</taxon>
        <taxon>Eubacteriales</taxon>
        <taxon>Oscillospiraceae</taxon>
        <taxon>Ligaoa</taxon>
    </lineage>
</organism>
<comment type="caution">
    <text evidence="2">The sequence shown here is derived from an EMBL/GenBank/DDBJ whole genome shotgun (WGS) entry which is preliminary data.</text>
</comment>
<dbReference type="Pfam" id="PF01875">
    <property type="entry name" value="Memo"/>
    <property type="match status" value="1"/>
</dbReference>
<dbReference type="SUPFAM" id="SSF53213">
    <property type="entry name" value="LigB-like"/>
    <property type="match status" value="1"/>
</dbReference>
<dbReference type="Gene3D" id="3.40.830.10">
    <property type="entry name" value="LigB-like"/>
    <property type="match status" value="1"/>
</dbReference>
<dbReference type="PROSITE" id="PS51257">
    <property type="entry name" value="PROKAR_LIPOPROTEIN"/>
    <property type="match status" value="1"/>
</dbReference>
<feature type="signal peptide" evidence="1">
    <location>
        <begin position="1"/>
        <end position="24"/>
    </location>
</feature>
<dbReference type="RefSeq" id="WP_249281840.1">
    <property type="nucleotide sequence ID" value="NZ_JACRST010000001.1"/>
</dbReference>
<keyword evidence="3" id="KW-1185">Reference proteome</keyword>
<sequence>MNRRKALALLVALSISFSGCGAQAAIPGEVLPPQVESASEGSAASESPAQKPMECRYYERETCEAAMAAPRAYTGAGRLTAGMVPHHLVAADMIAGFFSLAAAQEQPYDTVILVSPSHFPENCGSDVVTATADWNTPYGSLATDRSVADALLQDAVIAAEDNRDAVESDHGAAGLVPFVRRYLPEAKLAVCLLSNRLSRERLAQVQRVLLEQQENGRTLLVASADCSHYLMPDEAARRDGETAAAIESRDFERLLTFGDANIDSPQAVTTFLCAAQGNGDVVRLDHSSSAEKLPHAMGNPIYDEGITTYFVYGIFA</sequence>
<evidence type="ECO:0000256" key="1">
    <source>
        <dbReference type="SAM" id="SignalP"/>
    </source>
</evidence>
<name>A0A926DXK8_9FIRM</name>
<dbReference type="Proteomes" id="UP000653127">
    <property type="component" value="Unassembled WGS sequence"/>
</dbReference>